<dbReference type="EMBL" id="APPJ01000014">
    <property type="protein sequence ID" value="ENV15172.1"/>
    <property type="molecule type" value="Genomic_DNA"/>
</dbReference>
<evidence type="ECO:0000313" key="2">
    <source>
        <dbReference type="Proteomes" id="UP000013148"/>
    </source>
</evidence>
<dbReference type="RefSeq" id="WP_004822885.1">
    <property type="nucleotide sequence ID" value="NZ_KB849456.1"/>
</dbReference>
<gene>
    <name evidence="1" type="ORF">F964_03894</name>
</gene>
<dbReference type="Proteomes" id="UP000013148">
    <property type="component" value="Unassembled WGS sequence"/>
</dbReference>
<proteinExistence type="predicted"/>
<accession>N8WST8</accession>
<name>N8WST8_ACIGI</name>
<dbReference type="PATRIC" id="fig|1217656.3.peg.3834"/>
<evidence type="ECO:0000313" key="1">
    <source>
        <dbReference type="EMBL" id="ENV15172.1"/>
    </source>
</evidence>
<comment type="caution">
    <text evidence="1">The sequence shown here is derived from an EMBL/GenBank/DDBJ whole genome shotgun (WGS) entry which is preliminary data.</text>
</comment>
<keyword evidence="2" id="KW-1185">Reference proteome</keyword>
<reference evidence="1 2" key="1">
    <citation type="submission" date="2013-02" db="EMBL/GenBank/DDBJ databases">
        <title>The Genome Sequence of Acinetobacter guillouiae NIPH 991.</title>
        <authorList>
            <consortium name="The Broad Institute Genome Sequencing Platform"/>
            <consortium name="The Broad Institute Genome Sequencing Center for Infectious Disease"/>
            <person name="Cerqueira G."/>
            <person name="Feldgarden M."/>
            <person name="Courvalin P."/>
            <person name="Perichon B."/>
            <person name="Grillot-Courvalin C."/>
            <person name="Clermont D."/>
            <person name="Rocha E."/>
            <person name="Yoon E.-J."/>
            <person name="Nemec A."/>
            <person name="Walker B."/>
            <person name="Young S.K."/>
            <person name="Zeng Q."/>
            <person name="Gargeya S."/>
            <person name="Fitzgerald M."/>
            <person name="Haas B."/>
            <person name="Abouelleil A."/>
            <person name="Alvarado L."/>
            <person name="Arachchi H.M."/>
            <person name="Berlin A.M."/>
            <person name="Chapman S.B."/>
            <person name="Dewar J."/>
            <person name="Goldberg J."/>
            <person name="Griggs A."/>
            <person name="Gujja S."/>
            <person name="Hansen M."/>
            <person name="Howarth C."/>
            <person name="Imamovic A."/>
            <person name="Larimer J."/>
            <person name="McCowan C."/>
            <person name="Murphy C."/>
            <person name="Neiman D."/>
            <person name="Pearson M."/>
            <person name="Priest M."/>
            <person name="Roberts A."/>
            <person name="Saif S."/>
            <person name="Shea T."/>
            <person name="Sisk P."/>
            <person name="Sykes S."/>
            <person name="Wortman J."/>
            <person name="Nusbaum C."/>
            <person name="Birren B."/>
        </authorList>
    </citation>
    <scope>NUCLEOTIDE SEQUENCE [LARGE SCALE GENOMIC DNA]</scope>
    <source>
        <strain evidence="1 2">NIPH 991</strain>
    </source>
</reference>
<dbReference type="HOGENOM" id="CLU_3148334_0_0_6"/>
<protein>
    <submittedName>
        <fullName evidence="1">Uncharacterized protein</fullName>
    </submittedName>
</protein>
<dbReference type="AlphaFoldDB" id="N8WST8"/>
<organism evidence="1 2">
    <name type="scientific">Acinetobacter guillouiae NIPH 991</name>
    <dbReference type="NCBI Taxonomy" id="1217656"/>
    <lineage>
        <taxon>Bacteria</taxon>
        <taxon>Pseudomonadati</taxon>
        <taxon>Pseudomonadota</taxon>
        <taxon>Gammaproteobacteria</taxon>
        <taxon>Moraxellales</taxon>
        <taxon>Moraxellaceae</taxon>
        <taxon>Acinetobacter</taxon>
    </lineage>
</organism>
<sequence length="48" mass="5948">MLDRMCYVWVVSDNQLHCETEQLYFLPIFYFTQFKVERRSKKIKNLGE</sequence>